<dbReference type="PANTHER" id="PTHR45987:SF4">
    <property type="entry name" value="LARGE RIBOSOMAL SUBUNIT PROTEIN BL12M"/>
    <property type="match status" value="1"/>
</dbReference>
<feature type="domain" description="Large ribosomal subunit protein bL12 oligomerization" evidence="6">
    <location>
        <begin position="5"/>
        <end position="52"/>
    </location>
</feature>
<dbReference type="Pfam" id="PF16320">
    <property type="entry name" value="Ribosomal_L12_N"/>
    <property type="match status" value="1"/>
</dbReference>
<dbReference type="EMBL" id="OMOI01000002">
    <property type="protein sequence ID" value="SPF78565.1"/>
    <property type="molecule type" value="Genomic_DNA"/>
</dbReference>
<organism evidence="7 8">
    <name type="scientific">Aliiroseovarius pelagivivens</name>
    <dbReference type="NCBI Taxonomy" id="1639690"/>
    <lineage>
        <taxon>Bacteria</taxon>
        <taxon>Pseudomonadati</taxon>
        <taxon>Pseudomonadota</taxon>
        <taxon>Alphaproteobacteria</taxon>
        <taxon>Rhodobacterales</taxon>
        <taxon>Paracoccaceae</taxon>
        <taxon>Aliiroseovarius</taxon>
    </lineage>
</organism>
<comment type="subunit">
    <text evidence="4">Homodimer. Part of the ribosomal stalk of the 50S ribosomal subunit. Forms a multimeric L10(L12)X complex, where L10 forms an elongated spine to which 2 to 4 L12 dimers bind in a sequential fashion. Binds GTP-bound translation factors.</text>
</comment>
<dbReference type="InterPro" id="IPR013823">
    <property type="entry name" value="Ribosomal_bL12_C"/>
</dbReference>
<dbReference type="GO" id="GO:0006412">
    <property type="term" value="P:translation"/>
    <property type="evidence" value="ECO:0007669"/>
    <property type="project" value="UniProtKB-UniRule"/>
</dbReference>
<dbReference type="SUPFAM" id="SSF48300">
    <property type="entry name" value="Ribosomal protein L7/12, oligomerisation (N-terminal) domain"/>
    <property type="match status" value="1"/>
</dbReference>
<dbReference type="Gene3D" id="3.30.1390.10">
    <property type="match status" value="1"/>
</dbReference>
<dbReference type="RefSeq" id="WP_108857577.1">
    <property type="nucleotide sequence ID" value="NZ_OMOI01000002.1"/>
</dbReference>
<dbReference type="InterPro" id="IPR000206">
    <property type="entry name" value="Ribosomal_bL12"/>
</dbReference>
<keyword evidence="8" id="KW-1185">Reference proteome</keyword>
<dbReference type="InterPro" id="IPR014719">
    <property type="entry name" value="Ribosomal_bL12_C/ClpS-like"/>
</dbReference>
<dbReference type="HAMAP" id="MF_00368">
    <property type="entry name" value="Ribosomal_bL12"/>
    <property type="match status" value="1"/>
</dbReference>
<dbReference type="CDD" id="cd00387">
    <property type="entry name" value="Ribosomal_L7_L12"/>
    <property type="match status" value="1"/>
</dbReference>
<dbReference type="Pfam" id="PF00542">
    <property type="entry name" value="Ribosomal_L12"/>
    <property type="match status" value="1"/>
</dbReference>
<keyword evidence="3 4" id="KW-0687">Ribonucleoprotein</keyword>
<protein>
    <recommendedName>
        <fullName evidence="4">Large ribosomal subunit protein bL12</fullName>
    </recommendedName>
</protein>
<evidence type="ECO:0000256" key="3">
    <source>
        <dbReference type="ARBA" id="ARBA00023274"/>
    </source>
</evidence>
<dbReference type="Gene3D" id="1.20.5.710">
    <property type="entry name" value="Single helix bin"/>
    <property type="match status" value="1"/>
</dbReference>
<dbReference type="InterPro" id="IPR008932">
    <property type="entry name" value="Ribosomal_bL12_oligo"/>
</dbReference>
<comment type="similarity">
    <text evidence="1 4">Belongs to the bacterial ribosomal protein bL12 family.</text>
</comment>
<dbReference type="AlphaFoldDB" id="A0A2R8ARC3"/>
<dbReference type="GO" id="GO:0003735">
    <property type="term" value="F:structural constituent of ribosome"/>
    <property type="evidence" value="ECO:0007669"/>
    <property type="project" value="InterPro"/>
</dbReference>
<keyword evidence="2 4" id="KW-0689">Ribosomal protein</keyword>
<name>A0A2R8ARC3_9RHOB</name>
<evidence type="ECO:0000256" key="1">
    <source>
        <dbReference type="ARBA" id="ARBA00007197"/>
    </source>
</evidence>
<accession>A0A2R8ARC3</accession>
<proteinExistence type="inferred from homology"/>
<evidence type="ECO:0000256" key="4">
    <source>
        <dbReference type="HAMAP-Rule" id="MF_00368"/>
    </source>
</evidence>
<dbReference type="OrthoDB" id="9811748at2"/>
<gene>
    <name evidence="4 7" type="primary">rplL</name>
    <name evidence="7" type="ORF">ALP8811_02493</name>
</gene>
<dbReference type="NCBIfam" id="TIGR00855">
    <property type="entry name" value="L12"/>
    <property type="match status" value="1"/>
</dbReference>
<reference evidence="7 8" key="1">
    <citation type="submission" date="2018-03" db="EMBL/GenBank/DDBJ databases">
        <authorList>
            <person name="Keele B.F."/>
        </authorList>
    </citation>
    <scope>NUCLEOTIDE SEQUENCE [LARGE SCALE GENOMIC DNA]</scope>
    <source>
        <strain evidence="7 8">CECT 8811</strain>
    </source>
</reference>
<dbReference type="Proteomes" id="UP000244911">
    <property type="component" value="Unassembled WGS sequence"/>
</dbReference>
<dbReference type="FunFam" id="3.30.1390.10:FF:000001">
    <property type="entry name" value="50S ribosomal protein L7/L12"/>
    <property type="match status" value="1"/>
</dbReference>
<evidence type="ECO:0000313" key="7">
    <source>
        <dbReference type="EMBL" id="SPF78565.1"/>
    </source>
</evidence>
<evidence type="ECO:0000256" key="2">
    <source>
        <dbReference type="ARBA" id="ARBA00022980"/>
    </source>
</evidence>
<sequence length="124" mass="12661">MADLKKLAEEIVGLTLLEAQELKTILKDEYGIEPAAGGAVVMAAGGDAGGAAAEEKTEFDVVLKNAGASKINVIKEVRGLTGLGLKEAKELVEAGGKIKEGVSKDEAEDVKGKLEAAGAEVELA</sequence>
<evidence type="ECO:0000313" key="8">
    <source>
        <dbReference type="Proteomes" id="UP000244911"/>
    </source>
</evidence>
<dbReference type="InterPro" id="IPR036235">
    <property type="entry name" value="Ribosomal_bL12_oligo_N_sf"/>
</dbReference>
<dbReference type="GO" id="GO:0022625">
    <property type="term" value="C:cytosolic large ribosomal subunit"/>
    <property type="evidence" value="ECO:0007669"/>
    <property type="project" value="TreeGrafter"/>
</dbReference>
<evidence type="ECO:0000259" key="5">
    <source>
        <dbReference type="Pfam" id="PF00542"/>
    </source>
</evidence>
<comment type="function">
    <text evidence="4">Forms part of the ribosomal stalk which helps the ribosome interact with GTP-bound translation factors. Is thus essential for accurate translation.</text>
</comment>
<evidence type="ECO:0000259" key="6">
    <source>
        <dbReference type="Pfam" id="PF16320"/>
    </source>
</evidence>
<dbReference type="SUPFAM" id="SSF54736">
    <property type="entry name" value="ClpS-like"/>
    <property type="match status" value="1"/>
</dbReference>
<dbReference type="GO" id="GO:0003729">
    <property type="term" value="F:mRNA binding"/>
    <property type="evidence" value="ECO:0007669"/>
    <property type="project" value="TreeGrafter"/>
</dbReference>
<feature type="domain" description="Large ribosomal subunit protein bL12 C-terminal" evidence="5">
    <location>
        <begin position="59"/>
        <end position="123"/>
    </location>
</feature>
<dbReference type="PANTHER" id="PTHR45987">
    <property type="entry name" value="39S RIBOSOMAL PROTEIN L12"/>
    <property type="match status" value="1"/>
</dbReference>